<feature type="compositionally biased region" description="Basic and acidic residues" evidence="1">
    <location>
        <begin position="143"/>
        <end position="154"/>
    </location>
</feature>
<evidence type="ECO:0000313" key="2">
    <source>
        <dbReference type="EMBL" id="KAL0261996.1"/>
    </source>
</evidence>
<feature type="region of interest" description="Disordered" evidence="1">
    <location>
        <begin position="225"/>
        <end position="278"/>
    </location>
</feature>
<name>A0ABR3CQQ1_9PEZI</name>
<feature type="region of interest" description="Disordered" evidence="1">
    <location>
        <begin position="91"/>
        <end position="195"/>
    </location>
</feature>
<accession>A0ABR3CQQ1</accession>
<feature type="compositionally biased region" description="Low complexity" evidence="1">
    <location>
        <begin position="254"/>
        <end position="269"/>
    </location>
</feature>
<proteinExistence type="predicted"/>
<keyword evidence="3" id="KW-1185">Reference proteome</keyword>
<protein>
    <submittedName>
        <fullName evidence="2">Uncharacterized protein</fullName>
    </submittedName>
</protein>
<sequence>MPIQSRPAERRVVEGVPYMQFLVRVWGSEPLCWYPSNTYQFAHSSPADWPAGVLEHLVGLAHVAGSAGRVEAIQILADTIKKRIKKALNRVDKEKQLNQPHGNEAETEEERAKKDGVMVVNDNSNTEASERAKSMPPQQSRTILDRKAKRKSDSDEVEPSTSRKKRCTENETAGPVTGANVTPIPVKKEHEDAATATAAVTGLERHPLPSDIHTAMTTLILRHTTSVTSTSTHPPPGTVDPSTTSRPSPPVITPSNSPSPNGPSPNNNGTDVAATRPPGRLRAGLDAYNNALLISYDDEEWAGTFLQPYRDANGNKIQGGGVSRNGGVPGEKYHPPPPPPPAVRKPGEPGTIEFAKRVEAKRREATAKELVAAERSEEERLAAKVEAQDRLLKKVAAENQAKRDEVRPLQVEVHGLKERIRELERKVAEAEAEAGERREKEKARERSREEVRRRVGINNAAAGKARVETLVVEDSETESGSEMTK</sequence>
<dbReference type="Proteomes" id="UP001430584">
    <property type="component" value="Unassembled WGS sequence"/>
</dbReference>
<evidence type="ECO:0000313" key="3">
    <source>
        <dbReference type="Proteomes" id="UP001430584"/>
    </source>
</evidence>
<dbReference type="RefSeq" id="XP_066635025.1">
    <property type="nucleotide sequence ID" value="XM_066774906.1"/>
</dbReference>
<reference evidence="2 3" key="1">
    <citation type="submission" date="2024-02" db="EMBL/GenBank/DDBJ databases">
        <title>De novo assembly and annotation of 12 fungi associated with fruit tree decline syndrome in Ontario, Canada.</title>
        <authorList>
            <person name="Sulman M."/>
            <person name="Ellouze W."/>
            <person name="Ilyukhin E."/>
        </authorList>
    </citation>
    <scope>NUCLEOTIDE SEQUENCE [LARGE SCALE GENOMIC DNA]</scope>
    <source>
        <strain evidence="2 3">FDS-637</strain>
    </source>
</reference>
<dbReference type="EMBL" id="JAJVCZ030000003">
    <property type="protein sequence ID" value="KAL0261996.1"/>
    <property type="molecule type" value="Genomic_DNA"/>
</dbReference>
<organism evidence="2 3">
    <name type="scientific">Diplodia seriata</name>
    <dbReference type="NCBI Taxonomy" id="420778"/>
    <lineage>
        <taxon>Eukaryota</taxon>
        <taxon>Fungi</taxon>
        <taxon>Dikarya</taxon>
        <taxon>Ascomycota</taxon>
        <taxon>Pezizomycotina</taxon>
        <taxon>Dothideomycetes</taxon>
        <taxon>Dothideomycetes incertae sedis</taxon>
        <taxon>Botryosphaeriales</taxon>
        <taxon>Botryosphaeriaceae</taxon>
        <taxon>Diplodia</taxon>
    </lineage>
</organism>
<feature type="region of interest" description="Disordered" evidence="1">
    <location>
        <begin position="314"/>
        <end position="349"/>
    </location>
</feature>
<dbReference type="GeneID" id="92007516"/>
<evidence type="ECO:0000256" key="1">
    <source>
        <dbReference type="SAM" id="MobiDB-lite"/>
    </source>
</evidence>
<feature type="region of interest" description="Disordered" evidence="1">
    <location>
        <begin position="429"/>
        <end position="451"/>
    </location>
</feature>
<comment type="caution">
    <text evidence="2">The sequence shown here is derived from an EMBL/GenBank/DDBJ whole genome shotgun (WGS) entry which is preliminary data.</text>
</comment>
<feature type="compositionally biased region" description="Gly residues" evidence="1">
    <location>
        <begin position="317"/>
        <end position="329"/>
    </location>
</feature>
<gene>
    <name evidence="2" type="ORF">SLS55_003431</name>
</gene>